<dbReference type="PANTHER" id="PTHR10131">
    <property type="entry name" value="TNF RECEPTOR ASSOCIATED FACTOR"/>
    <property type="match status" value="1"/>
</dbReference>
<organism evidence="8 9">
    <name type="scientific">Paratrimastix pyriformis</name>
    <dbReference type="NCBI Taxonomy" id="342808"/>
    <lineage>
        <taxon>Eukaryota</taxon>
        <taxon>Metamonada</taxon>
        <taxon>Preaxostyla</taxon>
        <taxon>Paratrimastigidae</taxon>
        <taxon>Paratrimastix</taxon>
    </lineage>
</organism>
<comment type="caution">
    <text evidence="8">The sequence shown here is derived from an EMBL/GenBank/DDBJ whole genome shotgun (WGS) entry which is preliminary data.</text>
</comment>
<accession>A0ABQ8US41</accession>
<feature type="compositionally biased region" description="Basic and acidic residues" evidence="5">
    <location>
        <begin position="11"/>
        <end position="21"/>
    </location>
</feature>
<reference evidence="8" key="1">
    <citation type="journal article" date="2022" name="bioRxiv">
        <title>Genomics of Preaxostyla Flagellates Illuminates Evolutionary Transitions and the Path Towards Mitochondrial Loss.</title>
        <authorList>
            <person name="Novak L.V.F."/>
            <person name="Treitli S.C."/>
            <person name="Pyrih J."/>
            <person name="Halakuc P."/>
            <person name="Pipaliya S.V."/>
            <person name="Vacek V."/>
            <person name="Brzon O."/>
            <person name="Soukal P."/>
            <person name="Eme L."/>
            <person name="Dacks J.B."/>
            <person name="Karnkowska A."/>
            <person name="Elias M."/>
            <person name="Hampl V."/>
        </authorList>
    </citation>
    <scope>NUCLEOTIDE SEQUENCE</scope>
    <source>
        <strain evidence="8">RCP-MX</strain>
    </source>
</reference>
<feature type="compositionally biased region" description="Acidic residues" evidence="5">
    <location>
        <begin position="1"/>
        <end position="10"/>
    </location>
</feature>
<evidence type="ECO:0000313" key="8">
    <source>
        <dbReference type="EMBL" id="KAJ4461939.1"/>
    </source>
</evidence>
<dbReference type="InterPro" id="IPR001293">
    <property type="entry name" value="Znf_TRAF"/>
</dbReference>
<evidence type="ECO:0000256" key="5">
    <source>
        <dbReference type="SAM" id="MobiDB-lite"/>
    </source>
</evidence>
<name>A0ABQ8US41_9EUKA</name>
<keyword evidence="9" id="KW-1185">Reference proteome</keyword>
<dbReference type="InterPro" id="IPR001841">
    <property type="entry name" value="Znf_RING"/>
</dbReference>
<feature type="zinc finger region" description="TRAF-type" evidence="4">
    <location>
        <begin position="95"/>
        <end position="154"/>
    </location>
</feature>
<evidence type="ECO:0000259" key="6">
    <source>
        <dbReference type="PROSITE" id="PS50089"/>
    </source>
</evidence>
<keyword evidence="2 4" id="KW-0863">Zinc-finger</keyword>
<dbReference type="Gene3D" id="3.30.40.10">
    <property type="entry name" value="Zinc/RING finger domain, C3HC4 (zinc finger)"/>
    <property type="match status" value="1"/>
</dbReference>
<evidence type="ECO:0000313" key="9">
    <source>
        <dbReference type="Proteomes" id="UP001141327"/>
    </source>
</evidence>
<dbReference type="SUPFAM" id="SSF57850">
    <property type="entry name" value="RING/U-box"/>
    <property type="match status" value="1"/>
</dbReference>
<dbReference type="PROSITE" id="PS50089">
    <property type="entry name" value="ZF_RING_2"/>
    <property type="match status" value="1"/>
</dbReference>
<evidence type="ECO:0000256" key="2">
    <source>
        <dbReference type="ARBA" id="ARBA00022771"/>
    </source>
</evidence>
<sequence>MSRVDEDDFTDGGRRTKSRVEDEGGFPTELFFEQGLPDVMICPICHEVMRKAVTLICGGSHKACETCSQKWVQEKNGRDVPCPCCKQVLPEPHFHRDPLFDSLIQRLPVRCPQRPCEWQGKLEDLTRHQTQECTEREVGCSHGGCTHRCPASALPGPSDDGCPAVEDPCPGCRQPFLRPSWPTGPSAPIDNSAPSRAVVRFQMAEHMTSAAAQHVTCLSQHAHELKRSLDALQATVAILQMSPPELFAHIRHLAPRIFDRTETIPGVQCTEFAFDLRALVPIRVVGLGLYANSGKIAVVSSRPEAVRAAPLVDEGWTWLGDSRLSPSPDDLVPVLFREPVSLAAGQSITLSCSNARDYERPVTGPRSPEIDVMPGVAWSRAPRVPEVSNMHFAGRIYYALQ</sequence>
<feature type="domain" description="RING-type" evidence="6">
    <location>
        <begin position="42"/>
        <end position="86"/>
    </location>
</feature>
<dbReference type="InterPro" id="IPR013083">
    <property type="entry name" value="Znf_RING/FYVE/PHD"/>
</dbReference>
<feature type="region of interest" description="Disordered" evidence="5">
    <location>
        <begin position="1"/>
        <end position="21"/>
    </location>
</feature>
<protein>
    <recommendedName>
        <fullName evidence="10">RING-type domain-containing protein</fullName>
    </recommendedName>
</protein>
<gene>
    <name evidence="8" type="ORF">PAPYR_1639</name>
</gene>
<proteinExistence type="predicted"/>
<evidence type="ECO:0000256" key="1">
    <source>
        <dbReference type="ARBA" id="ARBA00022723"/>
    </source>
</evidence>
<keyword evidence="3 4" id="KW-0862">Zinc</keyword>
<dbReference type="Proteomes" id="UP001141327">
    <property type="component" value="Unassembled WGS sequence"/>
</dbReference>
<evidence type="ECO:0000256" key="3">
    <source>
        <dbReference type="ARBA" id="ARBA00022833"/>
    </source>
</evidence>
<evidence type="ECO:0008006" key="10">
    <source>
        <dbReference type="Google" id="ProtNLM"/>
    </source>
</evidence>
<evidence type="ECO:0000259" key="7">
    <source>
        <dbReference type="PROSITE" id="PS50145"/>
    </source>
</evidence>
<evidence type="ECO:0000256" key="4">
    <source>
        <dbReference type="PROSITE-ProRule" id="PRU00207"/>
    </source>
</evidence>
<dbReference type="EMBL" id="JAPMOS010000005">
    <property type="protein sequence ID" value="KAJ4461939.1"/>
    <property type="molecule type" value="Genomic_DNA"/>
</dbReference>
<dbReference type="PANTHER" id="PTHR10131:SF94">
    <property type="entry name" value="TNF RECEPTOR-ASSOCIATED FACTOR 4"/>
    <property type="match status" value="1"/>
</dbReference>
<feature type="domain" description="TRAF-type" evidence="7">
    <location>
        <begin position="95"/>
        <end position="154"/>
    </location>
</feature>
<dbReference type="PROSITE" id="PS50145">
    <property type="entry name" value="ZF_TRAF"/>
    <property type="match status" value="1"/>
</dbReference>
<keyword evidence="1 4" id="KW-0479">Metal-binding</keyword>